<keyword evidence="3" id="KW-1185">Reference proteome</keyword>
<dbReference type="Proteomes" id="UP001217918">
    <property type="component" value="Unassembled WGS sequence"/>
</dbReference>
<gene>
    <name evidence="2" type="ORF">P8C59_006215</name>
</gene>
<sequence>MYHQEERHIYDALDNFETLRRHVAVVHSKSEACKWGECARGDVEVQLPTAMDFERHLEEMHLTPLVWHVGDGPKNGTHVPATRGNGEPLPAYLFDADGVQITPSIRGQRYESAEECAERQRNMRRLQRLQAENAPEEEELTEAEMAQINANQDARQWA</sequence>
<evidence type="ECO:0000313" key="3">
    <source>
        <dbReference type="Proteomes" id="UP001217918"/>
    </source>
</evidence>
<name>A0AAD9MGF7_9PEZI</name>
<evidence type="ECO:0000313" key="2">
    <source>
        <dbReference type="EMBL" id="KAK2071821.1"/>
    </source>
</evidence>
<proteinExistence type="predicted"/>
<reference evidence="2" key="1">
    <citation type="journal article" date="2023" name="Mol. Plant Microbe Interact.">
        <title>Elucidating the Obligate Nature and Biological Capacity of an Invasive Fungal Corn Pathogen.</title>
        <authorList>
            <person name="MacCready J.S."/>
            <person name="Roggenkamp E.M."/>
            <person name="Gdanetz K."/>
            <person name="Chilvers M.I."/>
        </authorList>
    </citation>
    <scope>NUCLEOTIDE SEQUENCE</scope>
    <source>
        <strain evidence="2">PM02</strain>
    </source>
</reference>
<accession>A0AAD9MGF7</accession>
<feature type="compositionally biased region" description="Polar residues" evidence="1">
    <location>
        <begin position="148"/>
        <end position="158"/>
    </location>
</feature>
<protein>
    <submittedName>
        <fullName evidence="2">Uncharacterized protein</fullName>
    </submittedName>
</protein>
<comment type="caution">
    <text evidence="2">The sequence shown here is derived from an EMBL/GenBank/DDBJ whole genome shotgun (WGS) entry which is preliminary data.</text>
</comment>
<feature type="region of interest" description="Disordered" evidence="1">
    <location>
        <begin position="131"/>
        <end position="158"/>
    </location>
</feature>
<dbReference type="AlphaFoldDB" id="A0AAD9MGF7"/>
<dbReference type="EMBL" id="JAQQPM010000005">
    <property type="protein sequence ID" value="KAK2071821.1"/>
    <property type="molecule type" value="Genomic_DNA"/>
</dbReference>
<evidence type="ECO:0000256" key="1">
    <source>
        <dbReference type="SAM" id="MobiDB-lite"/>
    </source>
</evidence>
<organism evidence="2 3">
    <name type="scientific">Phyllachora maydis</name>
    <dbReference type="NCBI Taxonomy" id="1825666"/>
    <lineage>
        <taxon>Eukaryota</taxon>
        <taxon>Fungi</taxon>
        <taxon>Dikarya</taxon>
        <taxon>Ascomycota</taxon>
        <taxon>Pezizomycotina</taxon>
        <taxon>Sordariomycetes</taxon>
        <taxon>Sordariomycetidae</taxon>
        <taxon>Phyllachorales</taxon>
        <taxon>Phyllachoraceae</taxon>
        <taxon>Phyllachora</taxon>
    </lineage>
</organism>